<feature type="domain" description="HAMP" evidence="10">
    <location>
        <begin position="204"/>
        <end position="257"/>
    </location>
</feature>
<evidence type="ECO:0000256" key="5">
    <source>
        <dbReference type="ARBA" id="ARBA00023224"/>
    </source>
</evidence>
<dbReference type="EMBL" id="CP106753">
    <property type="protein sequence ID" value="UXY16982.1"/>
    <property type="molecule type" value="Genomic_DNA"/>
</dbReference>
<evidence type="ECO:0000259" key="9">
    <source>
        <dbReference type="PROSITE" id="PS50111"/>
    </source>
</evidence>
<dbReference type="Gene3D" id="1.10.287.950">
    <property type="entry name" value="Methyl-accepting chemotaxis protein"/>
    <property type="match status" value="1"/>
</dbReference>
<keyword evidence="5 7" id="KW-0807">Transducer</keyword>
<sequence length="534" mass="57168">MKISHRLLLLIGIAVFSLVLVGAVGFLKFNSVQNKVEHLSGEAVAGLESIYRINNAYKVQQLLLYQAGSSFDADLRTKLIAHLKSQRQLIDTHMQSYAKTIATPQARQLYDAVLPRMADFHRASADVIAQAEDFGDVAASLVKARETAIAAEGALQKLVDYNLAIAQRYSAEADAEQRQAKTQFTLLIVVAVLLLCVVGTLLMRAIQRPLAQMHQTVTEIGQSLDFTRRVTVTGHDEIGMTLTAFNGLLDRLQQSLRDLRGKIGEVSGSANQLSQTANQLSQTASQASDAASNMAATVEEVTVSINHVADRSGEADHLSRQSGQLARDGGAVIEATVAKIDGISNTVRDAADEMGQLQAKSANVSAVVNVIKEIADQTNLLALNAAIEAARAGEQGRGFAVVADEVRKLAERTSQSTQEISATIVSIQDGANSAVARMQNVVVQVEEGVREARAAGEAIRSIRGSAGEVVARVADITAAIQEQSVASTNISQVVERIANMSEENSAVAGTTLHSAERLQQLAHDMEQTVGRYRI</sequence>
<evidence type="ECO:0000256" key="6">
    <source>
        <dbReference type="ARBA" id="ARBA00029447"/>
    </source>
</evidence>
<keyword evidence="12" id="KW-1185">Reference proteome</keyword>
<dbReference type="PROSITE" id="PS50111">
    <property type="entry name" value="CHEMOTAXIS_TRANSDUC_2"/>
    <property type="match status" value="1"/>
</dbReference>
<keyword evidence="3 8" id="KW-1133">Transmembrane helix</keyword>
<dbReference type="PROSITE" id="PS50885">
    <property type="entry name" value="HAMP"/>
    <property type="match status" value="1"/>
</dbReference>
<evidence type="ECO:0000256" key="8">
    <source>
        <dbReference type="SAM" id="Phobius"/>
    </source>
</evidence>
<evidence type="ECO:0000313" key="11">
    <source>
        <dbReference type="EMBL" id="UXY16982.1"/>
    </source>
</evidence>
<comment type="subcellular location">
    <subcellularLocation>
        <location evidence="1">Membrane</location>
        <topology evidence="1">Multi-pass membrane protein</topology>
    </subcellularLocation>
</comment>
<comment type="similarity">
    <text evidence="6">Belongs to the methyl-accepting chemotaxis (MCP) protein family.</text>
</comment>
<feature type="domain" description="Methyl-accepting transducer" evidence="9">
    <location>
        <begin position="262"/>
        <end position="498"/>
    </location>
</feature>
<dbReference type="RefSeq" id="WP_263126409.1">
    <property type="nucleotide sequence ID" value="NZ_CP106753.1"/>
</dbReference>
<evidence type="ECO:0000256" key="3">
    <source>
        <dbReference type="ARBA" id="ARBA00022989"/>
    </source>
</evidence>
<organism evidence="11 12">
    <name type="scientific">Chitiniphilus purpureus</name>
    <dbReference type="NCBI Taxonomy" id="2981137"/>
    <lineage>
        <taxon>Bacteria</taxon>
        <taxon>Pseudomonadati</taxon>
        <taxon>Pseudomonadota</taxon>
        <taxon>Betaproteobacteria</taxon>
        <taxon>Neisseriales</taxon>
        <taxon>Chitinibacteraceae</taxon>
        <taxon>Chitiniphilus</taxon>
    </lineage>
</organism>
<protein>
    <submittedName>
        <fullName evidence="11">Methyl-accepting chemotaxis protein</fullName>
    </submittedName>
</protein>
<accession>A0ABY6DSI3</accession>
<evidence type="ECO:0000256" key="4">
    <source>
        <dbReference type="ARBA" id="ARBA00023136"/>
    </source>
</evidence>
<dbReference type="InterPro" id="IPR004089">
    <property type="entry name" value="MCPsignal_dom"/>
</dbReference>
<evidence type="ECO:0000256" key="1">
    <source>
        <dbReference type="ARBA" id="ARBA00004141"/>
    </source>
</evidence>
<gene>
    <name evidence="11" type="ORF">N8I74_08225</name>
</gene>
<dbReference type="SMART" id="SM00304">
    <property type="entry name" value="HAMP"/>
    <property type="match status" value="1"/>
</dbReference>
<dbReference type="InterPro" id="IPR004090">
    <property type="entry name" value="Chemotax_Me-accpt_rcpt"/>
</dbReference>
<dbReference type="SUPFAM" id="SSF58104">
    <property type="entry name" value="Methyl-accepting chemotaxis protein (MCP) signaling domain"/>
    <property type="match status" value="1"/>
</dbReference>
<keyword evidence="4 8" id="KW-0472">Membrane</keyword>
<dbReference type="PRINTS" id="PR00260">
    <property type="entry name" value="CHEMTRNSDUCR"/>
</dbReference>
<evidence type="ECO:0000259" key="10">
    <source>
        <dbReference type="PROSITE" id="PS50885"/>
    </source>
</evidence>
<feature type="transmembrane region" description="Helical" evidence="8">
    <location>
        <begin position="184"/>
        <end position="203"/>
    </location>
</feature>
<keyword evidence="2 8" id="KW-0812">Transmembrane</keyword>
<dbReference type="PANTHER" id="PTHR32089">
    <property type="entry name" value="METHYL-ACCEPTING CHEMOTAXIS PROTEIN MCPB"/>
    <property type="match status" value="1"/>
</dbReference>
<proteinExistence type="inferred from homology"/>
<reference evidence="11" key="1">
    <citation type="submission" date="2022-10" db="EMBL/GenBank/DDBJ databases">
        <title>Chitiniphilus purpureus sp. nov., a novel chitin-degrading bacterium isolated from crawfish pond sediment.</title>
        <authorList>
            <person name="Li K."/>
        </authorList>
    </citation>
    <scope>NUCLEOTIDE SEQUENCE</scope>
    <source>
        <strain evidence="11">CD1</strain>
    </source>
</reference>
<dbReference type="Pfam" id="PF00672">
    <property type="entry name" value="HAMP"/>
    <property type="match status" value="1"/>
</dbReference>
<dbReference type="CDD" id="cd11386">
    <property type="entry name" value="MCP_signal"/>
    <property type="match status" value="1"/>
</dbReference>
<dbReference type="PANTHER" id="PTHR32089:SF119">
    <property type="entry name" value="METHYL-ACCEPTING CHEMOTAXIS PROTEIN CTPL"/>
    <property type="match status" value="1"/>
</dbReference>
<dbReference type="SMART" id="SM00283">
    <property type="entry name" value="MA"/>
    <property type="match status" value="1"/>
</dbReference>
<dbReference type="CDD" id="cd06225">
    <property type="entry name" value="HAMP"/>
    <property type="match status" value="1"/>
</dbReference>
<evidence type="ECO:0000313" key="12">
    <source>
        <dbReference type="Proteomes" id="UP001061302"/>
    </source>
</evidence>
<dbReference type="Pfam" id="PF00015">
    <property type="entry name" value="MCPsignal"/>
    <property type="match status" value="1"/>
</dbReference>
<dbReference type="Proteomes" id="UP001061302">
    <property type="component" value="Chromosome"/>
</dbReference>
<evidence type="ECO:0000256" key="7">
    <source>
        <dbReference type="PROSITE-ProRule" id="PRU00284"/>
    </source>
</evidence>
<name>A0ABY6DSI3_9NEIS</name>
<dbReference type="InterPro" id="IPR003660">
    <property type="entry name" value="HAMP_dom"/>
</dbReference>
<evidence type="ECO:0000256" key="2">
    <source>
        <dbReference type="ARBA" id="ARBA00022692"/>
    </source>
</evidence>
<dbReference type="InterPro" id="IPR024478">
    <property type="entry name" value="HlyB_4HB_MCP"/>
</dbReference>
<dbReference type="Pfam" id="PF12729">
    <property type="entry name" value="4HB_MCP_1"/>
    <property type="match status" value="1"/>
</dbReference>